<sequence length="119" mass="13553">MEGTKKIWGSTIWTRTAKRWKPECEPGRVIMNRTVTKPSGPHERDTDAPDQQALHVRSRRTTAKPGRRIDKLTVASNSHAMNEPTKAGRRHRGHNETCERKLRGNARHEPRGARIADMA</sequence>
<evidence type="ECO:0000313" key="3">
    <source>
        <dbReference type="Proteomes" id="UP001605036"/>
    </source>
</evidence>
<feature type="compositionally biased region" description="Basic residues" evidence="1">
    <location>
        <begin position="56"/>
        <end position="66"/>
    </location>
</feature>
<dbReference type="EMBL" id="JBHFFA010000006">
    <property type="protein sequence ID" value="KAL2620054.1"/>
    <property type="molecule type" value="Genomic_DNA"/>
</dbReference>
<evidence type="ECO:0000313" key="2">
    <source>
        <dbReference type="EMBL" id="KAL2620054.1"/>
    </source>
</evidence>
<keyword evidence="3" id="KW-1185">Reference proteome</keyword>
<dbReference type="Proteomes" id="UP001605036">
    <property type="component" value="Unassembled WGS sequence"/>
</dbReference>
<reference evidence="2 3" key="1">
    <citation type="submission" date="2024-09" db="EMBL/GenBank/DDBJ databases">
        <title>Chromosome-scale assembly of Riccia fluitans.</title>
        <authorList>
            <person name="Paukszto L."/>
            <person name="Sawicki J."/>
            <person name="Karawczyk K."/>
            <person name="Piernik-Szablinska J."/>
            <person name="Szczecinska M."/>
            <person name="Mazdziarz M."/>
        </authorList>
    </citation>
    <scope>NUCLEOTIDE SEQUENCE [LARGE SCALE GENOMIC DNA]</scope>
    <source>
        <strain evidence="2">Rf_01</strain>
        <tissue evidence="2">Aerial parts of the thallus</tissue>
    </source>
</reference>
<feature type="compositionally biased region" description="Basic and acidic residues" evidence="1">
    <location>
        <begin position="94"/>
        <end position="119"/>
    </location>
</feature>
<organism evidence="2 3">
    <name type="scientific">Riccia fluitans</name>
    <dbReference type="NCBI Taxonomy" id="41844"/>
    <lineage>
        <taxon>Eukaryota</taxon>
        <taxon>Viridiplantae</taxon>
        <taxon>Streptophyta</taxon>
        <taxon>Embryophyta</taxon>
        <taxon>Marchantiophyta</taxon>
        <taxon>Marchantiopsida</taxon>
        <taxon>Marchantiidae</taxon>
        <taxon>Marchantiales</taxon>
        <taxon>Ricciaceae</taxon>
        <taxon>Riccia</taxon>
    </lineage>
</organism>
<proteinExistence type="predicted"/>
<evidence type="ECO:0000256" key="1">
    <source>
        <dbReference type="SAM" id="MobiDB-lite"/>
    </source>
</evidence>
<feature type="region of interest" description="Disordered" evidence="1">
    <location>
        <begin position="33"/>
        <end position="119"/>
    </location>
</feature>
<comment type="caution">
    <text evidence="2">The sequence shown here is derived from an EMBL/GenBank/DDBJ whole genome shotgun (WGS) entry which is preliminary data.</text>
</comment>
<dbReference type="AlphaFoldDB" id="A0ABD1XZY2"/>
<gene>
    <name evidence="2" type="ORF">R1flu_000259</name>
</gene>
<protein>
    <submittedName>
        <fullName evidence="2">Uncharacterized protein</fullName>
    </submittedName>
</protein>
<name>A0ABD1XZY2_9MARC</name>
<accession>A0ABD1XZY2</accession>